<dbReference type="KEGG" id="lak:106164351"/>
<dbReference type="Gene3D" id="3.40.50.300">
    <property type="entry name" value="P-loop containing nucleotide triphosphate hydrolases"/>
    <property type="match status" value="1"/>
</dbReference>
<dbReference type="OrthoDB" id="8830751at2759"/>
<gene>
    <name evidence="4" type="primary">LOC106164351</name>
</gene>
<dbReference type="OMA" id="TQACFLV"/>
<dbReference type="PROSITE" id="PS51420">
    <property type="entry name" value="RHO"/>
    <property type="match status" value="1"/>
</dbReference>
<dbReference type="Proteomes" id="UP000085678">
    <property type="component" value="Unplaced"/>
</dbReference>
<dbReference type="GO" id="GO:0005525">
    <property type="term" value="F:GTP binding"/>
    <property type="evidence" value="ECO:0007669"/>
    <property type="project" value="UniProtKB-KW"/>
</dbReference>
<dbReference type="AlphaFoldDB" id="A0A1S3IHJ4"/>
<dbReference type="FunFam" id="3.40.50.300:FF:002392">
    <property type="entry name" value="DnaJ-like protein subfamily C member 27"/>
    <property type="match status" value="1"/>
</dbReference>
<protein>
    <submittedName>
        <fullName evidence="4">DnaJ homolog subfamily C member 27</fullName>
    </submittedName>
</protein>
<dbReference type="InParanoid" id="A0A1S3IHJ4"/>
<dbReference type="STRING" id="7574.A0A1S3IHJ4"/>
<dbReference type="InterPro" id="IPR050227">
    <property type="entry name" value="Rab"/>
</dbReference>
<evidence type="ECO:0000313" key="3">
    <source>
        <dbReference type="Proteomes" id="UP000085678"/>
    </source>
</evidence>
<dbReference type="SMART" id="SM00173">
    <property type="entry name" value="RAS"/>
    <property type="match status" value="1"/>
</dbReference>
<dbReference type="InterPro" id="IPR005225">
    <property type="entry name" value="Small_GTP-bd"/>
</dbReference>
<evidence type="ECO:0000256" key="2">
    <source>
        <dbReference type="ARBA" id="ARBA00023134"/>
    </source>
</evidence>
<dbReference type="PROSITE" id="PS51421">
    <property type="entry name" value="RAS"/>
    <property type="match status" value="1"/>
</dbReference>
<dbReference type="InterPro" id="IPR001806">
    <property type="entry name" value="Small_GTPase"/>
</dbReference>
<dbReference type="RefSeq" id="XP_013397687.1">
    <property type="nucleotide sequence ID" value="XM_013542233.1"/>
</dbReference>
<keyword evidence="1" id="KW-0547">Nucleotide-binding</keyword>
<dbReference type="NCBIfam" id="TIGR00231">
    <property type="entry name" value="small_GTP"/>
    <property type="match status" value="1"/>
</dbReference>
<dbReference type="GO" id="GO:0003924">
    <property type="term" value="F:GTPase activity"/>
    <property type="evidence" value="ECO:0007669"/>
    <property type="project" value="InterPro"/>
</dbReference>
<dbReference type="Pfam" id="PF00071">
    <property type="entry name" value="Ras"/>
    <property type="match status" value="1"/>
</dbReference>
<keyword evidence="3" id="KW-1185">Reference proteome</keyword>
<reference evidence="4" key="1">
    <citation type="submission" date="2025-08" db="UniProtKB">
        <authorList>
            <consortium name="RefSeq"/>
        </authorList>
    </citation>
    <scope>IDENTIFICATION</scope>
    <source>
        <tissue evidence="4">Gonads</tissue>
    </source>
</reference>
<dbReference type="PRINTS" id="PR00449">
    <property type="entry name" value="RASTRNSFRMNG"/>
</dbReference>
<organism evidence="3 4">
    <name type="scientific">Lingula anatina</name>
    <name type="common">Brachiopod</name>
    <name type="synonym">Lingula unguis</name>
    <dbReference type="NCBI Taxonomy" id="7574"/>
    <lineage>
        <taxon>Eukaryota</taxon>
        <taxon>Metazoa</taxon>
        <taxon>Spiralia</taxon>
        <taxon>Lophotrochozoa</taxon>
        <taxon>Brachiopoda</taxon>
        <taxon>Linguliformea</taxon>
        <taxon>Lingulata</taxon>
        <taxon>Lingulida</taxon>
        <taxon>Linguloidea</taxon>
        <taxon>Lingulidae</taxon>
        <taxon>Lingula</taxon>
    </lineage>
</organism>
<sequence length="192" mass="21598">MDRKPGHLTKKVPDVAKTLIWVKIVGIGNAGIGKTCIIKNFCESKFNSGYQPTVGVDYGFKIQSIQGVDLRVHLWDLSGNQEYTDVRNELYGDTDAVFLAYDVTNEASYEALDGWLKEWNKYGPQTAEVTLVGNKTDLKPKRVVSMADGKKWANAHKFNYYETSASTGEGVEKMFHDLLVTVMKKRKLLPKD</sequence>
<dbReference type="SUPFAM" id="SSF52540">
    <property type="entry name" value="P-loop containing nucleoside triphosphate hydrolases"/>
    <property type="match status" value="1"/>
</dbReference>
<dbReference type="SMART" id="SM00174">
    <property type="entry name" value="RHO"/>
    <property type="match status" value="1"/>
</dbReference>
<dbReference type="InterPro" id="IPR027417">
    <property type="entry name" value="P-loop_NTPase"/>
</dbReference>
<proteinExistence type="predicted"/>
<dbReference type="SMART" id="SM00175">
    <property type="entry name" value="RAB"/>
    <property type="match status" value="1"/>
</dbReference>
<evidence type="ECO:0000313" key="4">
    <source>
        <dbReference type="RefSeq" id="XP_013397687.1"/>
    </source>
</evidence>
<dbReference type="PANTHER" id="PTHR47977">
    <property type="entry name" value="RAS-RELATED PROTEIN RAB"/>
    <property type="match status" value="1"/>
</dbReference>
<name>A0A1S3IHJ4_LINAN</name>
<accession>A0A1S3IHJ4</accession>
<dbReference type="GeneID" id="106164351"/>
<keyword evidence="2" id="KW-0342">GTP-binding</keyword>
<evidence type="ECO:0000256" key="1">
    <source>
        <dbReference type="ARBA" id="ARBA00022741"/>
    </source>
</evidence>
<dbReference type="PROSITE" id="PS51419">
    <property type="entry name" value="RAB"/>
    <property type="match status" value="1"/>
</dbReference>